<dbReference type="SUPFAM" id="SSF47598">
    <property type="entry name" value="Ribbon-helix-helix"/>
    <property type="match status" value="1"/>
</dbReference>
<dbReference type="HOGENOM" id="CLU_2766175_0_0_2"/>
<name>H2C7S0_9CREN</name>
<keyword evidence="3" id="KW-1185">Reference proteome</keyword>
<dbReference type="GO" id="GO:0006355">
    <property type="term" value="P:regulation of DNA-templated transcription"/>
    <property type="evidence" value="ECO:0007669"/>
    <property type="project" value="InterPro"/>
</dbReference>
<accession>H2C7S0</accession>
<evidence type="ECO:0000313" key="2">
    <source>
        <dbReference type="EMBL" id="EHP68196.1"/>
    </source>
</evidence>
<dbReference type="InterPro" id="IPR013321">
    <property type="entry name" value="Arc_rbn_hlx_hlx"/>
</dbReference>
<dbReference type="GO" id="GO:0003677">
    <property type="term" value="F:DNA binding"/>
    <property type="evidence" value="ECO:0007669"/>
    <property type="project" value="UniProtKB-KW"/>
</dbReference>
<keyword evidence="2" id="KW-0238">DNA-binding</keyword>
<dbReference type="CDD" id="cd22231">
    <property type="entry name" value="RHH_NikR_HicB-like"/>
    <property type="match status" value="1"/>
</dbReference>
<dbReference type="InterPro" id="IPR010985">
    <property type="entry name" value="Ribbon_hlx_hlx"/>
</dbReference>
<evidence type="ECO:0000259" key="1">
    <source>
        <dbReference type="Pfam" id="PF01402"/>
    </source>
</evidence>
<dbReference type="RefSeq" id="WP_009074377.1">
    <property type="nucleotide sequence ID" value="NZ_JH597770.1"/>
</dbReference>
<dbReference type="Proteomes" id="UP000003980">
    <property type="component" value="Unassembled WGS sequence"/>
</dbReference>
<protein>
    <submittedName>
        <fullName evidence="2">Putative transcriptional regulator with CopG/Arc/MetJ DNA-binding domain and metal-binding domain</fullName>
    </submittedName>
</protein>
<evidence type="ECO:0000313" key="3">
    <source>
        <dbReference type="Proteomes" id="UP000003980"/>
    </source>
</evidence>
<dbReference type="InterPro" id="IPR002145">
    <property type="entry name" value="CopG"/>
</dbReference>
<reference evidence="2 3" key="1">
    <citation type="submission" date="2012-01" db="EMBL/GenBank/DDBJ databases">
        <title>Improved High-Quality Draft sequence of Metallosphaera yellowstonensis MK1.</title>
        <authorList>
            <consortium name="US DOE Joint Genome Institute"/>
            <person name="Lucas S."/>
            <person name="Han J."/>
            <person name="Cheng J.-F."/>
            <person name="Goodwin L."/>
            <person name="Pitluck S."/>
            <person name="Peters L."/>
            <person name="Teshima H."/>
            <person name="Detter J.C."/>
            <person name="Han C."/>
            <person name="Tapia R."/>
            <person name="Land M."/>
            <person name="Hauser L."/>
            <person name="Kyrpides N."/>
            <person name="Kozubal M."/>
            <person name="Macur R.E."/>
            <person name="Jay Z."/>
            <person name="Inskeep W."/>
            <person name="Woyke T."/>
        </authorList>
    </citation>
    <scope>NUCLEOTIDE SEQUENCE [LARGE SCALE GENOMIC DNA]</scope>
    <source>
        <strain evidence="2 3">MK1</strain>
    </source>
</reference>
<dbReference type="Gene3D" id="1.10.1220.10">
    <property type="entry name" value="Met repressor-like"/>
    <property type="match status" value="1"/>
</dbReference>
<gene>
    <name evidence="2" type="ORF">MetMK1DRAFT_00026190</name>
</gene>
<dbReference type="Pfam" id="PF01402">
    <property type="entry name" value="RHH_1"/>
    <property type="match status" value="1"/>
</dbReference>
<feature type="domain" description="Ribbon-helix-helix protein CopG" evidence="1">
    <location>
        <begin position="21"/>
        <end position="60"/>
    </location>
</feature>
<proteinExistence type="predicted"/>
<dbReference type="EMBL" id="JH597770">
    <property type="protein sequence ID" value="EHP68196.1"/>
    <property type="molecule type" value="Genomic_DNA"/>
</dbReference>
<organism evidence="2 3">
    <name type="scientific">Metallosphaera yellowstonensis MK1</name>
    <dbReference type="NCBI Taxonomy" id="671065"/>
    <lineage>
        <taxon>Archaea</taxon>
        <taxon>Thermoproteota</taxon>
        <taxon>Thermoprotei</taxon>
        <taxon>Sulfolobales</taxon>
        <taxon>Sulfolobaceae</taxon>
        <taxon>Metallosphaera</taxon>
    </lineage>
</organism>
<sequence length="69" mass="7900">MANDFSDEGGFIEVDLMPSTKTVTLKVPVELIAKMDEVYKQLNYANRSELIRAAIQEFLKHINETKRKA</sequence>
<dbReference type="AlphaFoldDB" id="H2C7S0"/>